<dbReference type="InterPro" id="IPR036390">
    <property type="entry name" value="WH_DNA-bd_sf"/>
</dbReference>
<dbReference type="SUPFAM" id="SSF46785">
    <property type="entry name" value="Winged helix' DNA-binding domain"/>
    <property type="match status" value="1"/>
</dbReference>
<dbReference type="Gene3D" id="1.10.10.10">
    <property type="entry name" value="Winged helix-like DNA-binding domain superfamily/Winged helix DNA-binding domain"/>
    <property type="match status" value="1"/>
</dbReference>
<dbReference type="GO" id="GO:0003700">
    <property type="term" value="F:DNA-binding transcription factor activity"/>
    <property type="evidence" value="ECO:0007669"/>
    <property type="project" value="InterPro"/>
</dbReference>
<gene>
    <name evidence="5" type="ORF">CC117_13295</name>
</gene>
<keyword evidence="1" id="KW-0805">Transcription regulation</keyword>
<dbReference type="InterPro" id="IPR008920">
    <property type="entry name" value="TF_FadR/GntR_C"/>
</dbReference>
<evidence type="ECO:0000256" key="3">
    <source>
        <dbReference type="ARBA" id="ARBA00023163"/>
    </source>
</evidence>
<dbReference type="CDD" id="cd07377">
    <property type="entry name" value="WHTH_GntR"/>
    <property type="match status" value="1"/>
</dbReference>
<dbReference type="Pfam" id="PF07729">
    <property type="entry name" value="FCD"/>
    <property type="match status" value="1"/>
</dbReference>
<dbReference type="Gene3D" id="1.20.120.530">
    <property type="entry name" value="GntR ligand-binding domain-like"/>
    <property type="match status" value="1"/>
</dbReference>
<evidence type="ECO:0000256" key="1">
    <source>
        <dbReference type="ARBA" id="ARBA00023015"/>
    </source>
</evidence>
<keyword evidence="2" id="KW-0238">DNA-binding</keyword>
<dbReference type="PANTHER" id="PTHR43537">
    <property type="entry name" value="TRANSCRIPTIONAL REGULATOR, GNTR FAMILY"/>
    <property type="match status" value="1"/>
</dbReference>
<dbReference type="PROSITE" id="PS50949">
    <property type="entry name" value="HTH_GNTR"/>
    <property type="match status" value="1"/>
</dbReference>
<dbReference type="RefSeq" id="WP_071083225.1">
    <property type="nucleotide sequence ID" value="NZ_MBLM01000058.1"/>
</dbReference>
<dbReference type="PRINTS" id="PR00035">
    <property type="entry name" value="HTHGNTR"/>
</dbReference>
<dbReference type="Proteomes" id="UP000179627">
    <property type="component" value="Unassembled WGS sequence"/>
</dbReference>
<dbReference type="SMART" id="SM00345">
    <property type="entry name" value="HTH_GNTR"/>
    <property type="match status" value="1"/>
</dbReference>
<dbReference type="InterPro" id="IPR036388">
    <property type="entry name" value="WH-like_DNA-bd_sf"/>
</dbReference>
<evidence type="ECO:0000313" key="5">
    <source>
        <dbReference type="EMBL" id="OHV41166.1"/>
    </source>
</evidence>
<dbReference type="AlphaFoldDB" id="A0A1S1R5I6"/>
<feature type="domain" description="HTH gntR-type" evidence="4">
    <location>
        <begin position="10"/>
        <end position="80"/>
    </location>
</feature>
<comment type="caution">
    <text evidence="5">The sequence shown here is derived from an EMBL/GenBank/DDBJ whole genome shotgun (WGS) entry which is preliminary data.</text>
</comment>
<dbReference type="SUPFAM" id="SSF48008">
    <property type="entry name" value="GntR ligand-binding domain-like"/>
    <property type="match status" value="1"/>
</dbReference>
<name>A0A1S1R5I6_9ACTN</name>
<dbReference type="OrthoDB" id="4535513at2"/>
<reference evidence="6" key="1">
    <citation type="submission" date="2016-07" db="EMBL/GenBank/DDBJ databases">
        <title>Sequence Frankia sp. strain CcI1.17.</title>
        <authorList>
            <person name="Ghodhbane-Gtari F."/>
            <person name="Swanson E."/>
            <person name="Gueddou A."/>
            <person name="Morris K."/>
            <person name="Hezbri K."/>
            <person name="Ktari A."/>
            <person name="Nouioui I."/>
            <person name="Abebe-Akele F."/>
            <person name="Simpson S."/>
            <person name="Thomas K."/>
            <person name="Gtari M."/>
            <person name="Tisa L.S."/>
            <person name="Hurst S."/>
        </authorList>
    </citation>
    <scope>NUCLEOTIDE SEQUENCE [LARGE SCALE GENOMIC DNA]</scope>
    <source>
        <strain evidence="6">Cc1.17</strain>
    </source>
</reference>
<dbReference type="EMBL" id="MBLM01000058">
    <property type="protein sequence ID" value="OHV41166.1"/>
    <property type="molecule type" value="Genomic_DNA"/>
</dbReference>
<proteinExistence type="predicted"/>
<protein>
    <submittedName>
        <fullName evidence="5">GntR family transcriptional regulator</fullName>
    </submittedName>
</protein>
<dbReference type="InterPro" id="IPR000524">
    <property type="entry name" value="Tscrpt_reg_HTH_GntR"/>
</dbReference>
<keyword evidence="3" id="KW-0804">Transcription</keyword>
<dbReference type="InterPro" id="IPR011711">
    <property type="entry name" value="GntR_C"/>
</dbReference>
<keyword evidence="6" id="KW-1185">Reference proteome</keyword>
<dbReference type="Pfam" id="PF00392">
    <property type="entry name" value="GntR"/>
    <property type="match status" value="1"/>
</dbReference>
<accession>A0A1S1R5I6</accession>
<dbReference type="GO" id="GO:0003677">
    <property type="term" value="F:DNA binding"/>
    <property type="evidence" value="ECO:0007669"/>
    <property type="project" value="UniProtKB-KW"/>
</dbReference>
<evidence type="ECO:0000313" key="6">
    <source>
        <dbReference type="Proteomes" id="UP000179627"/>
    </source>
</evidence>
<dbReference type="PANTHER" id="PTHR43537:SF5">
    <property type="entry name" value="UXU OPERON TRANSCRIPTIONAL REGULATOR"/>
    <property type="match status" value="1"/>
</dbReference>
<organism evidence="5 6">
    <name type="scientific">Parafrankia colletiae</name>
    <dbReference type="NCBI Taxonomy" id="573497"/>
    <lineage>
        <taxon>Bacteria</taxon>
        <taxon>Bacillati</taxon>
        <taxon>Actinomycetota</taxon>
        <taxon>Actinomycetes</taxon>
        <taxon>Frankiales</taxon>
        <taxon>Frankiaceae</taxon>
        <taxon>Parafrankia</taxon>
    </lineage>
</organism>
<sequence>MTRHAGERNARTSEVVAESIRARVASGELKAGDRFPTEDELMAVFGIARATLREALRILETEGLVTVLRGRHGGPQVTSPSLDHLARMFALHLQMDGVSTRDLHAAREIVEQPLVAAFTRTRSAPALAELHTAVEAAAAAAKAGDGPGFGRASAALYSTVTTESPNRSLGVLARLLHQVAACCQQTAGRSLDAPEQRHAVGYYRRFHQLAEAGDVAGACAHWQSWMIHTGGTSPSRATDREVPVTRCGAAHGPVAAGCR</sequence>
<evidence type="ECO:0000256" key="2">
    <source>
        <dbReference type="ARBA" id="ARBA00023125"/>
    </source>
</evidence>
<evidence type="ECO:0000259" key="4">
    <source>
        <dbReference type="PROSITE" id="PS50949"/>
    </source>
</evidence>